<dbReference type="RefSeq" id="WP_034708321.1">
    <property type="nucleotide sequence ID" value="NZ_JPRH01000001.1"/>
</dbReference>
<sequence length="91" mass="10181">MKSKIILTALLSLSLLSCAQEAPKVKHKKSTASSGNPMGNVKIVNVEDPICHMKNTEHTKDTAVYKNKTYGFCSVYCKDEFKKNPEKYAQK</sequence>
<evidence type="ECO:0000256" key="1">
    <source>
        <dbReference type="SAM" id="SignalP"/>
    </source>
</evidence>
<feature type="signal peptide" evidence="1">
    <location>
        <begin position="1"/>
        <end position="19"/>
    </location>
</feature>
<evidence type="ECO:0000313" key="3">
    <source>
        <dbReference type="EMBL" id="KFF13923.1"/>
    </source>
</evidence>
<protein>
    <submittedName>
        <fullName evidence="3">ATPase P</fullName>
    </submittedName>
</protein>
<gene>
    <name evidence="3" type="ORF">IW15_00270</name>
</gene>
<dbReference type="eggNOG" id="COG3350">
    <property type="taxonomic scope" value="Bacteria"/>
</dbReference>
<dbReference type="AlphaFoldDB" id="A0A086AB59"/>
<dbReference type="InterPro" id="IPR011017">
    <property type="entry name" value="TRASH_dom"/>
</dbReference>
<dbReference type="Proteomes" id="UP000028705">
    <property type="component" value="Unassembled WGS sequence"/>
</dbReference>
<keyword evidence="1" id="KW-0732">Signal</keyword>
<dbReference type="InterPro" id="IPR007029">
    <property type="entry name" value="YHS_dom"/>
</dbReference>
<accession>A0A086AB59</accession>
<organism evidence="3 4">
    <name type="scientific">Chryseobacterium soli</name>
    <dbReference type="NCBI Taxonomy" id="445961"/>
    <lineage>
        <taxon>Bacteria</taxon>
        <taxon>Pseudomonadati</taxon>
        <taxon>Bacteroidota</taxon>
        <taxon>Flavobacteriia</taxon>
        <taxon>Flavobacteriales</taxon>
        <taxon>Weeksellaceae</taxon>
        <taxon>Chryseobacterium group</taxon>
        <taxon>Chryseobacterium</taxon>
    </lineage>
</organism>
<dbReference type="SUPFAM" id="SSF47240">
    <property type="entry name" value="Ferritin-like"/>
    <property type="match status" value="1"/>
</dbReference>
<dbReference type="InterPro" id="IPR009078">
    <property type="entry name" value="Ferritin-like_SF"/>
</dbReference>
<dbReference type="OrthoDB" id="678327at2"/>
<proteinExistence type="predicted"/>
<evidence type="ECO:0000313" key="4">
    <source>
        <dbReference type="Proteomes" id="UP000028705"/>
    </source>
</evidence>
<dbReference type="SMART" id="SM00746">
    <property type="entry name" value="TRASH"/>
    <property type="match status" value="1"/>
</dbReference>
<keyword evidence="4" id="KW-1185">Reference proteome</keyword>
<dbReference type="Gene3D" id="1.10.620.20">
    <property type="entry name" value="Ribonucleotide Reductase, subunit A"/>
    <property type="match status" value="1"/>
</dbReference>
<dbReference type="Pfam" id="PF04945">
    <property type="entry name" value="YHS"/>
    <property type="match status" value="1"/>
</dbReference>
<dbReference type="EMBL" id="JPRH01000001">
    <property type="protein sequence ID" value="KFF13923.1"/>
    <property type="molecule type" value="Genomic_DNA"/>
</dbReference>
<comment type="caution">
    <text evidence="3">The sequence shown here is derived from an EMBL/GenBank/DDBJ whole genome shotgun (WGS) entry which is preliminary data.</text>
</comment>
<dbReference type="GO" id="GO:0016491">
    <property type="term" value="F:oxidoreductase activity"/>
    <property type="evidence" value="ECO:0007669"/>
    <property type="project" value="InterPro"/>
</dbReference>
<reference evidence="3 4" key="1">
    <citation type="submission" date="2014-07" db="EMBL/GenBank/DDBJ databases">
        <title>Genome of Chryseobacterium soli DSM 19298.</title>
        <authorList>
            <person name="Stropko S.J."/>
            <person name="Pipes S.E."/>
            <person name="Newman J."/>
        </authorList>
    </citation>
    <scope>NUCLEOTIDE SEQUENCE [LARGE SCALE GENOMIC DNA]</scope>
    <source>
        <strain evidence="3 4">DSM 19298</strain>
    </source>
</reference>
<feature type="chain" id="PRO_5001802470" evidence="1">
    <location>
        <begin position="20"/>
        <end position="91"/>
    </location>
</feature>
<evidence type="ECO:0000259" key="2">
    <source>
        <dbReference type="SMART" id="SM00746"/>
    </source>
</evidence>
<dbReference type="STRING" id="445961.IW15_00270"/>
<dbReference type="InterPro" id="IPR012348">
    <property type="entry name" value="RNR-like"/>
</dbReference>
<feature type="domain" description="TRASH" evidence="2">
    <location>
        <begin position="48"/>
        <end position="85"/>
    </location>
</feature>
<name>A0A086AB59_9FLAO</name>
<dbReference type="PROSITE" id="PS51257">
    <property type="entry name" value="PROKAR_LIPOPROTEIN"/>
    <property type="match status" value="1"/>
</dbReference>